<protein>
    <submittedName>
        <fullName evidence="2">(northern house mosquito) hypothetical protein</fullName>
    </submittedName>
</protein>
<organism evidence="2">
    <name type="scientific">Culex pipiens</name>
    <name type="common">House mosquito</name>
    <dbReference type="NCBI Taxonomy" id="7175"/>
    <lineage>
        <taxon>Eukaryota</taxon>
        <taxon>Metazoa</taxon>
        <taxon>Ecdysozoa</taxon>
        <taxon>Arthropoda</taxon>
        <taxon>Hexapoda</taxon>
        <taxon>Insecta</taxon>
        <taxon>Pterygota</taxon>
        <taxon>Neoptera</taxon>
        <taxon>Endopterygota</taxon>
        <taxon>Diptera</taxon>
        <taxon>Nematocera</taxon>
        <taxon>Culicoidea</taxon>
        <taxon>Culicidae</taxon>
        <taxon>Culicinae</taxon>
        <taxon>Culicini</taxon>
        <taxon>Culex</taxon>
        <taxon>Culex</taxon>
    </lineage>
</organism>
<dbReference type="EMBL" id="HBUE01049606">
    <property type="protein sequence ID" value="CAG6463790.1"/>
    <property type="molecule type" value="Transcribed_RNA"/>
</dbReference>
<feature type="region of interest" description="Disordered" evidence="1">
    <location>
        <begin position="1"/>
        <end position="100"/>
    </location>
</feature>
<feature type="compositionally biased region" description="Basic and acidic residues" evidence="1">
    <location>
        <begin position="27"/>
        <end position="37"/>
    </location>
</feature>
<name>A0A8D8AY18_CULPI</name>
<dbReference type="AlphaFoldDB" id="A0A8D8AY18"/>
<proteinExistence type="predicted"/>
<dbReference type="EMBL" id="HBUE01049605">
    <property type="protein sequence ID" value="CAG6463788.1"/>
    <property type="molecule type" value="Transcribed_RNA"/>
</dbReference>
<evidence type="ECO:0000313" key="2">
    <source>
        <dbReference type="EMBL" id="CAG6463788.1"/>
    </source>
</evidence>
<reference evidence="2" key="1">
    <citation type="submission" date="2021-05" db="EMBL/GenBank/DDBJ databases">
        <authorList>
            <person name="Alioto T."/>
            <person name="Alioto T."/>
            <person name="Gomez Garrido J."/>
        </authorList>
    </citation>
    <scope>NUCLEOTIDE SEQUENCE</scope>
</reference>
<evidence type="ECO:0000256" key="1">
    <source>
        <dbReference type="SAM" id="MobiDB-lite"/>
    </source>
</evidence>
<sequence>MLLPDRVPGRIHHPEYGDGRGGPVQPDQHHRECDPDLGHVPPEARQQRGPGHGDRRGAVLPLLPPQAGLQERPAGTDHGQRLHLQVSHQRGEGVGVLSAR</sequence>
<accession>A0A8D8AY18</accession>